<evidence type="ECO:0000313" key="1">
    <source>
        <dbReference type="EMBL" id="BBC81416.1"/>
    </source>
</evidence>
<dbReference type="Proteomes" id="UP000270034">
    <property type="component" value="Chromosome"/>
</dbReference>
<dbReference type="KEGG" id="aot:AcetOri_orf04653"/>
<accession>A0A2Z5ZLM7</accession>
<gene>
    <name evidence="1" type="ORF">AcetOrient_orf04653</name>
</gene>
<dbReference type="EMBL" id="AP018515">
    <property type="protein sequence ID" value="BBC81416.1"/>
    <property type="molecule type" value="Genomic_DNA"/>
</dbReference>
<proteinExistence type="predicted"/>
<sequence length="43" mass="4525">MFVESTKTQGPAYKKCLLALVIKKSGKPKEPSAFKSALVAATG</sequence>
<protein>
    <submittedName>
        <fullName evidence="1">Cytochrome c</fullName>
    </submittedName>
</protein>
<reference evidence="1 2" key="1">
    <citation type="submission" date="2018-02" db="EMBL/GenBank/DDBJ databases">
        <title>Acetobacter orientalis genome.</title>
        <authorList>
            <person name="Nakashima N."/>
            <person name="Tamura T."/>
        </authorList>
    </citation>
    <scope>NUCLEOTIDE SEQUENCE [LARGE SCALE GENOMIC DNA]</scope>
    <source>
        <strain evidence="1 2">FAN1</strain>
    </source>
</reference>
<organism evidence="1 2">
    <name type="scientific">Acetobacter orientalis</name>
    <dbReference type="NCBI Taxonomy" id="146474"/>
    <lineage>
        <taxon>Bacteria</taxon>
        <taxon>Pseudomonadati</taxon>
        <taxon>Pseudomonadota</taxon>
        <taxon>Alphaproteobacteria</taxon>
        <taxon>Acetobacterales</taxon>
        <taxon>Acetobacteraceae</taxon>
        <taxon>Acetobacter</taxon>
    </lineage>
</organism>
<dbReference type="AlphaFoldDB" id="A0A2Z5ZLM7"/>
<name>A0A2Z5ZLM7_9PROT</name>
<evidence type="ECO:0000313" key="2">
    <source>
        <dbReference type="Proteomes" id="UP000270034"/>
    </source>
</evidence>